<gene>
    <name evidence="7" type="ORF">ETSY2_40965</name>
</gene>
<keyword evidence="4" id="KW-0274">FAD</keyword>
<evidence type="ECO:0000256" key="2">
    <source>
        <dbReference type="ARBA" id="ARBA00007330"/>
    </source>
</evidence>
<dbReference type="HOGENOM" id="CLU_007884_4_3_7"/>
<dbReference type="InterPro" id="IPR000447">
    <property type="entry name" value="G3P_DH_FAD-dep"/>
</dbReference>
<dbReference type="EMBL" id="AZHX01001842">
    <property type="protein sequence ID" value="ETW99387.1"/>
    <property type="molecule type" value="Genomic_DNA"/>
</dbReference>
<evidence type="ECO:0000259" key="6">
    <source>
        <dbReference type="Pfam" id="PF01266"/>
    </source>
</evidence>
<dbReference type="GO" id="GO:0006072">
    <property type="term" value="P:glycerol-3-phosphate metabolic process"/>
    <property type="evidence" value="ECO:0007669"/>
    <property type="project" value="InterPro"/>
</dbReference>
<dbReference type="Gene3D" id="3.30.9.10">
    <property type="entry name" value="D-Amino Acid Oxidase, subunit A, domain 2"/>
    <property type="match status" value="1"/>
</dbReference>
<keyword evidence="5" id="KW-0560">Oxidoreductase</keyword>
<reference evidence="7 8" key="1">
    <citation type="journal article" date="2014" name="Nature">
        <title>An environmental bacterial taxon with a large and distinct metabolic repertoire.</title>
        <authorList>
            <person name="Wilson M.C."/>
            <person name="Mori T."/>
            <person name="Ruckert C."/>
            <person name="Uria A.R."/>
            <person name="Helf M.J."/>
            <person name="Takada K."/>
            <person name="Gernert C."/>
            <person name="Steffens U.A."/>
            <person name="Heycke N."/>
            <person name="Schmitt S."/>
            <person name="Rinke C."/>
            <person name="Helfrich E.J."/>
            <person name="Brachmann A.O."/>
            <person name="Gurgui C."/>
            <person name="Wakimoto T."/>
            <person name="Kracht M."/>
            <person name="Crusemann M."/>
            <person name="Hentschel U."/>
            <person name="Abe I."/>
            <person name="Matsunaga S."/>
            <person name="Kalinowski J."/>
            <person name="Takeyama H."/>
            <person name="Piel J."/>
        </authorList>
    </citation>
    <scope>NUCLEOTIDE SEQUENCE [LARGE SCALE GENOMIC DNA]</scope>
    <source>
        <strain evidence="8">TSY2</strain>
    </source>
</reference>
<sequence length="391" mass="40825">MSHMIVTLPKCADVVVVGGGVVGTAITYYLAAYGVDVCLLERDDIASGTSSAAASGVSLQTKPPGPKQDLARASLKLLRALATELEADIEFVNDGGMLVAETEEEFDLIQQEAEAAAQAGVDMSVLSAAEARAQQPELARHVVGATFCPDDSTVNPYLLALAFARAASRLGAKIVTGFPVTGLERHGENIASVQTSDGAVATATVVNAAGPWAPILAEMAGAPLPITPRKGELFVTTPGPALLRGTVISASYLLSKALPSGQDQNRMTVGLWAGQTRRGNLLIGSTREFSGYDRSNTDDGMRALMAQAVRLIPAAANRHVLRFYAGLRPSTPDGLPIFGRAPGLPGLIYANGHEGDGVALSPITGQLIADLLTTRISADDLAPFRPDRFQE</sequence>
<evidence type="ECO:0000256" key="5">
    <source>
        <dbReference type="ARBA" id="ARBA00023002"/>
    </source>
</evidence>
<keyword evidence="3" id="KW-0285">Flavoprotein</keyword>
<comment type="caution">
    <text evidence="7">The sequence shown here is derived from an EMBL/GenBank/DDBJ whole genome shotgun (WGS) entry which is preliminary data.</text>
</comment>
<name>W4LN38_9BACT</name>
<protein>
    <recommendedName>
        <fullName evidence="6">FAD dependent oxidoreductase domain-containing protein</fullName>
    </recommendedName>
</protein>
<comment type="similarity">
    <text evidence="2">Belongs to the FAD-dependent glycerol-3-phosphate dehydrogenase family.</text>
</comment>
<dbReference type="Pfam" id="PF01266">
    <property type="entry name" value="DAO"/>
    <property type="match status" value="1"/>
</dbReference>
<keyword evidence="8" id="KW-1185">Reference proteome</keyword>
<dbReference type="InterPro" id="IPR006076">
    <property type="entry name" value="FAD-dep_OxRdtase"/>
</dbReference>
<evidence type="ECO:0000313" key="8">
    <source>
        <dbReference type="Proteomes" id="UP000019140"/>
    </source>
</evidence>
<dbReference type="GO" id="GO:0004368">
    <property type="term" value="F:glycerol-3-phosphate dehydrogenase (quinone) activity"/>
    <property type="evidence" value="ECO:0007669"/>
    <property type="project" value="InterPro"/>
</dbReference>
<dbReference type="PRINTS" id="PR01001">
    <property type="entry name" value="FADG3PDH"/>
</dbReference>
<evidence type="ECO:0000256" key="3">
    <source>
        <dbReference type="ARBA" id="ARBA00022630"/>
    </source>
</evidence>
<feature type="domain" description="FAD dependent oxidoreductase" evidence="6">
    <location>
        <begin position="13"/>
        <end position="371"/>
    </location>
</feature>
<dbReference type="SUPFAM" id="SSF54373">
    <property type="entry name" value="FAD-linked reductases, C-terminal domain"/>
    <property type="match status" value="1"/>
</dbReference>
<comment type="cofactor">
    <cofactor evidence="1">
        <name>FAD</name>
        <dbReference type="ChEBI" id="CHEBI:57692"/>
    </cofactor>
</comment>
<proteinExistence type="inferred from homology"/>
<dbReference type="InterPro" id="IPR036188">
    <property type="entry name" value="FAD/NAD-bd_sf"/>
</dbReference>
<dbReference type="SUPFAM" id="SSF51905">
    <property type="entry name" value="FAD/NAD(P)-binding domain"/>
    <property type="match status" value="1"/>
</dbReference>
<dbReference type="AlphaFoldDB" id="W4LN38"/>
<dbReference type="Gene3D" id="3.50.50.60">
    <property type="entry name" value="FAD/NAD(P)-binding domain"/>
    <property type="match status" value="1"/>
</dbReference>
<evidence type="ECO:0000256" key="4">
    <source>
        <dbReference type="ARBA" id="ARBA00022827"/>
    </source>
</evidence>
<organism evidence="7 8">
    <name type="scientific">Candidatus Entotheonella gemina</name>
    <dbReference type="NCBI Taxonomy" id="1429439"/>
    <lineage>
        <taxon>Bacteria</taxon>
        <taxon>Pseudomonadati</taxon>
        <taxon>Nitrospinota/Tectimicrobiota group</taxon>
        <taxon>Candidatus Tectimicrobiota</taxon>
        <taxon>Candidatus Entotheonellia</taxon>
        <taxon>Candidatus Entotheonellales</taxon>
        <taxon>Candidatus Entotheonellaceae</taxon>
        <taxon>Candidatus Entotheonella</taxon>
    </lineage>
</organism>
<evidence type="ECO:0000256" key="1">
    <source>
        <dbReference type="ARBA" id="ARBA00001974"/>
    </source>
</evidence>
<dbReference type="PANTHER" id="PTHR13847">
    <property type="entry name" value="SARCOSINE DEHYDROGENASE-RELATED"/>
    <property type="match status" value="1"/>
</dbReference>
<evidence type="ECO:0000313" key="7">
    <source>
        <dbReference type="EMBL" id="ETW99387.1"/>
    </source>
</evidence>
<dbReference type="Proteomes" id="UP000019140">
    <property type="component" value="Unassembled WGS sequence"/>
</dbReference>
<dbReference type="GO" id="GO:0005737">
    <property type="term" value="C:cytoplasm"/>
    <property type="evidence" value="ECO:0007669"/>
    <property type="project" value="TreeGrafter"/>
</dbReference>
<dbReference type="PANTHER" id="PTHR13847:SF287">
    <property type="entry name" value="FAD-DEPENDENT OXIDOREDUCTASE DOMAIN-CONTAINING PROTEIN 1"/>
    <property type="match status" value="1"/>
</dbReference>
<accession>W4LN38</accession>